<evidence type="ECO:0000313" key="3">
    <source>
        <dbReference type="Proteomes" id="UP001152888"/>
    </source>
</evidence>
<organism evidence="2 3">
    <name type="scientific">Acanthoscelides obtectus</name>
    <name type="common">Bean weevil</name>
    <name type="synonym">Bruchus obtectus</name>
    <dbReference type="NCBI Taxonomy" id="200917"/>
    <lineage>
        <taxon>Eukaryota</taxon>
        <taxon>Metazoa</taxon>
        <taxon>Ecdysozoa</taxon>
        <taxon>Arthropoda</taxon>
        <taxon>Hexapoda</taxon>
        <taxon>Insecta</taxon>
        <taxon>Pterygota</taxon>
        <taxon>Neoptera</taxon>
        <taxon>Endopterygota</taxon>
        <taxon>Coleoptera</taxon>
        <taxon>Polyphaga</taxon>
        <taxon>Cucujiformia</taxon>
        <taxon>Chrysomeloidea</taxon>
        <taxon>Chrysomelidae</taxon>
        <taxon>Bruchinae</taxon>
        <taxon>Bruchini</taxon>
        <taxon>Acanthoscelides</taxon>
    </lineage>
</organism>
<gene>
    <name evidence="2" type="ORF">ACAOBT_LOCUS9552</name>
</gene>
<sequence>MLGSHESNGTLPTSEEESTTHPKNVRPLCRTHYENYKIEFG</sequence>
<name>A0A9P0P5D0_ACAOB</name>
<evidence type="ECO:0000313" key="2">
    <source>
        <dbReference type="EMBL" id="CAH1971687.1"/>
    </source>
</evidence>
<reference evidence="2" key="1">
    <citation type="submission" date="2022-03" db="EMBL/GenBank/DDBJ databases">
        <authorList>
            <person name="Sayadi A."/>
        </authorList>
    </citation>
    <scope>NUCLEOTIDE SEQUENCE</scope>
</reference>
<proteinExistence type="predicted"/>
<dbReference type="EMBL" id="CAKOFQ010006788">
    <property type="protein sequence ID" value="CAH1971687.1"/>
    <property type="molecule type" value="Genomic_DNA"/>
</dbReference>
<comment type="caution">
    <text evidence="2">The sequence shown here is derived from an EMBL/GenBank/DDBJ whole genome shotgun (WGS) entry which is preliminary data.</text>
</comment>
<feature type="compositionally biased region" description="Polar residues" evidence="1">
    <location>
        <begin position="1"/>
        <end position="13"/>
    </location>
</feature>
<evidence type="ECO:0000256" key="1">
    <source>
        <dbReference type="SAM" id="MobiDB-lite"/>
    </source>
</evidence>
<accession>A0A9P0P5D0</accession>
<protein>
    <submittedName>
        <fullName evidence="2">Uncharacterized protein</fullName>
    </submittedName>
</protein>
<dbReference type="AlphaFoldDB" id="A0A9P0P5D0"/>
<feature type="region of interest" description="Disordered" evidence="1">
    <location>
        <begin position="1"/>
        <end position="26"/>
    </location>
</feature>
<keyword evidence="3" id="KW-1185">Reference proteome</keyword>
<dbReference type="Proteomes" id="UP001152888">
    <property type="component" value="Unassembled WGS sequence"/>
</dbReference>